<dbReference type="SMART" id="SM00450">
    <property type="entry name" value="RHOD"/>
    <property type="match status" value="1"/>
</dbReference>
<dbReference type="OrthoDB" id="9800872at2"/>
<comment type="caution">
    <text evidence="2">The sequence shown here is derived from an EMBL/GenBank/DDBJ whole genome shotgun (WGS) entry which is preliminary data.</text>
</comment>
<dbReference type="Gene3D" id="3.40.250.10">
    <property type="entry name" value="Rhodanese-like domain"/>
    <property type="match status" value="1"/>
</dbReference>
<evidence type="ECO:0000259" key="1">
    <source>
        <dbReference type="PROSITE" id="PS50206"/>
    </source>
</evidence>
<gene>
    <name evidence="2" type="ORF">BKP37_08665</name>
</gene>
<evidence type="ECO:0000313" key="3">
    <source>
        <dbReference type="Proteomes" id="UP000179524"/>
    </source>
</evidence>
<dbReference type="InterPro" id="IPR036873">
    <property type="entry name" value="Rhodanese-like_dom_sf"/>
</dbReference>
<dbReference type="Proteomes" id="UP000179524">
    <property type="component" value="Unassembled WGS sequence"/>
</dbReference>
<dbReference type="EMBL" id="MLQR01000020">
    <property type="protein sequence ID" value="OIJ14432.1"/>
    <property type="molecule type" value="Genomic_DNA"/>
</dbReference>
<protein>
    <submittedName>
        <fullName evidence="2">Rhodanese</fullName>
    </submittedName>
</protein>
<accession>A0A1S2LPI9</accession>
<proteinExistence type="predicted"/>
<dbReference type="CDD" id="cd00158">
    <property type="entry name" value="RHOD"/>
    <property type="match status" value="1"/>
</dbReference>
<dbReference type="PANTHER" id="PTHR43031">
    <property type="entry name" value="FAD-DEPENDENT OXIDOREDUCTASE"/>
    <property type="match status" value="1"/>
</dbReference>
<dbReference type="SUPFAM" id="SSF52821">
    <property type="entry name" value="Rhodanese/Cell cycle control phosphatase"/>
    <property type="match status" value="1"/>
</dbReference>
<dbReference type="AlphaFoldDB" id="A0A1S2LPI9"/>
<dbReference type="PANTHER" id="PTHR43031:SF1">
    <property type="entry name" value="PYRIDINE NUCLEOTIDE-DISULPHIDE OXIDOREDUCTASE"/>
    <property type="match status" value="1"/>
</dbReference>
<dbReference type="Pfam" id="PF00581">
    <property type="entry name" value="Rhodanese"/>
    <property type="match status" value="1"/>
</dbReference>
<reference evidence="2 3" key="1">
    <citation type="submission" date="2016-10" db="EMBL/GenBank/DDBJ databases">
        <title>Draft genome sequences of four alkaliphilic bacteria belonging to the Anaerobacillus genus.</title>
        <authorList>
            <person name="Bassil N.M."/>
            <person name="Lloyd J.R."/>
        </authorList>
    </citation>
    <scope>NUCLEOTIDE SEQUENCE [LARGE SCALE GENOMIC DNA]</scope>
    <source>
        <strain evidence="2 3">DSM 18345</strain>
    </source>
</reference>
<keyword evidence="3" id="KW-1185">Reference proteome</keyword>
<evidence type="ECO:0000313" key="2">
    <source>
        <dbReference type="EMBL" id="OIJ14432.1"/>
    </source>
</evidence>
<sequence>MKKYYHLILLFLLLGLFFGYKQFQTIGIAQINTDQLAEMRMNDDQEDIVYIDVREPHEFKNGHINGMVNVPLSQLENNYDIIPKEKTVVIFCRSGNRSLQAANILKDIGYKDLVNVKGGILDWKGEVVK</sequence>
<feature type="domain" description="Rhodanese" evidence="1">
    <location>
        <begin position="44"/>
        <end position="128"/>
    </location>
</feature>
<dbReference type="InterPro" id="IPR001763">
    <property type="entry name" value="Rhodanese-like_dom"/>
</dbReference>
<name>A0A1S2LPI9_9BACI</name>
<dbReference type="InterPro" id="IPR050229">
    <property type="entry name" value="GlpE_sulfurtransferase"/>
</dbReference>
<organism evidence="2 3">
    <name type="scientific">Anaerobacillus alkalilacustris</name>
    <dbReference type="NCBI Taxonomy" id="393763"/>
    <lineage>
        <taxon>Bacteria</taxon>
        <taxon>Bacillati</taxon>
        <taxon>Bacillota</taxon>
        <taxon>Bacilli</taxon>
        <taxon>Bacillales</taxon>
        <taxon>Bacillaceae</taxon>
        <taxon>Anaerobacillus</taxon>
    </lineage>
</organism>
<dbReference type="PROSITE" id="PS50206">
    <property type="entry name" value="RHODANESE_3"/>
    <property type="match status" value="1"/>
</dbReference>